<reference evidence="3" key="1">
    <citation type="journal article" date="2019" name="Int. J. Syst. Evol. Microbiol.">
        <title>The Global Catalogue of Microorganisms (GCM) 10K type strain sequencing project: providing services to taxonomists for standard genome sequencing and annotation.</title>
        <authorList>
            <consortium name="The Broad Institute Genomics Platform"/>
            <consortium name="The Broad Institute Genome Sequencing Center for Infectious Disease"/>
            <person name="Wu L."/>
            <person name="Ma J."/>
        </authorList>
    </citation>
    <scope>NUCLEOTIDE SEQUENCE [LARGE SCALE GENOMIC DNA]</scope>
    <source>
        <strain evidence="3">JCM 16601</strain>
    </source>
</reference>
<accession>A0ABP7PXF0</accession>
<sequence>MIIKFLNLAKVLFAYIDSGAIFRKPYKWLYMLIAVLHGIIPVGILISALGNHLFDAPFKVVLAFLLILIFITVASVTGMLLWWNRKDKLEVITSNQDDFVATPIFAHFIQTSGENIAIWLFIAGTGFSLIAGIFLSGENGYIGSLIPMALPSGIGFAGIVLFPFLGYFTLVLFRFLAEQIRALAAIANNTYAIAHPVPASATEIV</sequence>
<feature type="transmembrane region" description="Helical" evidence="1">
    <location>
        <begin position="61"/>
        <end position="83"/>
    </location>
</feature>
<keyword evidence="1" id="KW-0472">Membrane</keyword>
<dbReference type="EMBL" id="BAAAZC010000017">
    <property type="protein sequence ID" value="GAA3972949.1"/>
    <property type="molecule type" value="Genomic_DNA"/>
</dbReference>
<organism evidence="2 3">
    <name type="scientific">Mucilaginibacter dorajii</name>
    <dbReference type="NCBI Taxonomy" id="692994"/>
    <lineage>
        <taxon>Bacteria</taxon>
        <taxon>Pseudomonadati</taxon>
        <taxon>Bacteroidota</taxon>
        <taxon>Sphingobacteriia</taxon>
        <taxon>Sphingobacteriales</taxon>
        <taxon>Sphingobacteriaceae</taxon>
        <taxon>Mucilaginibacter</taxon>
    </lineage>
</organism>
<evidence type="ECO:0000313" key="3">
    <source>
        <dbReference type="Proteomes" id="UP001500742"/>
    </source>
</evidence>
<feature type="transmembrane region" description="Helical" evidence="1">
    <location>
        <begin position="28"/>
        <end position="49"/>
    </location>
</feature>
<gene>
    <name evidence="2" type="ORF">GCM10022210_23790</name>
</gene>
<evidence type="ECO:0000256" key="1">
    <source>
        <dbReference type="SAM" id="Phobius"/>
    </source>
</evidence>
<dbReference type="RefSeq" id="WP_259097665.1">
    <property type="nucleotide sequence ID" value="NZ_BAAAZC010000017.1"/>
</dbReference>
<keyword evidence="1" id="KW-1133">Transmembrane helix</keyword>
<evidence type="ECO:0000313" key="2">
    <source>
        <dbReference type="EMBL" id="GAA3972949.1"/>
    </source>
</evidence>
<proteinExistence type="predicted"/>
<feature type="transmembrane region" description="Helical" evidence="1">
    <location>
        <begin position="148"/>
        <end position="173"/>
    </location>
</feature>
<name>A0ABP7PXF0_9SPHI</name>
<dbReference type="Proteomes" id="UP001500742">
    <property type="component" value="Unassembled WGS sequence"/>
</dbReference>
<keyword evidence="3" id="KW-1185">Reference proteome</keyword>
<comment type="caution">
    <text evidence="2">The sequence shown here is derived from an EMBL/GenBank/DDBJ whole genome shotgun (WGS) entry which is preliminary data.</text>
</comment>
<protein>
    <submittedName>
        <fullName evidence="2">Uncharacterized protein</fullName>
    </submittedName>
</protein>
<feature type="transmembrane region" description="Helical" evidence="1">
    <location>
        <begin position="116"/>
        <end position="136"/>
    </location>
</feature>
<keyword evidence="1" id="KW-0812">Transmembrane</keyword>